<evidence type="ECO:0000313" key="3">
    <source>
        <dbReference type="EnsemblPlants" id="AES73476"/>
    </source>
</evidence>
<organism evidence="2 4">
    <name type="scientific">Medicago truncatula</name>
    <name type="common">Barrel medic</name>
    <name type="synonym">Medicago tribuloides</name>
    <dbReference type="NCBI Taxonomy" id="3880"/>
    <lineage>
        <taxon>Eukaryota</taxon>
        <taxon>Viridiplantae</taxon>
        <taxon>Streptophyta</taxon>
        <taxon>Embryophyta</taxon>
        <taxon>Tracheophyta</taxon>
        <taxon>Spermatophyta</taxon>
        <taxon>Magnoliopsida</taxon>
        <taxon>eudicotyledons</taxon>
        <taxon>Gunneridae</taxon>
        <taxon>Pentapetalae</taxon>
        <taxon>rosids</taxon>
        <taxon>fabids</taxon>
        <taxon>Fabales</taxon>
        <taxon>Fabaceae</taxon>
        <taxon>Papilionoideae</taxon>
        <taxon>50 kb inversion clade</taxon>
        <taxon>NPAAA clade</taxon>
        <taxon>Hologalegina</taxon>
        <taxon>IRL clade</taxon>
        <taxon>Trifolieae</taxon>
        <taxon>Medicago</taxon>
    </lineage>
</organism>
<dbReference type="eggNOG" id="KOG0082">
    <property type="taxonomic scope" value="Eukaryota"/>
</dbReference>
<keyword evidence="1" id="KW-1133">Transmembrane helix</keyword>
<sequence>MNLDANKPCFDHKPNKFTLELPDPATAVAADSTEAPSINVEESADLEAYVDYYFVAVIMAPALPLTISEYLHYSDRNVTIAVYSLAICFFASGAFFFSLARDLSHKDQINTHTFRIRKLLGSLTSLCGLCLLFIVVSYINSAAPASLA</sequence>
<dbReference type="PaxDb" id="3880-AES73476"/>
<keyword evidence="1 2" id="KW-0812">Transmembrane</keyword>
<evidence type="ECO:0000313" key="4">
    <source>
        <dbReference type="Proteomes" id="UP000002051"/>
    </source>
</evidence>
<reference evidence="2 4" key="1">
    <citation type="journal article" date="2011" name="Nature">
        <title>The Medicago genome provides insight into the evolution of rhizobial symbioses.</title>
        <authorList>
            <person name="Young N.D."/>
            <person name="Debelle F."/>
            <person name="Oldroyd G.E."/>
            <person name="Geurts R."/>
            <person name="Cannon S.B."/>
            <person name="Udvardi M.K."/>
            <person name="Benedito V.A."/>
            <person name="Mayer K.F."/>
            <person name="Gouzy J."/>
            <person name="Schoof H."/>
            <person name="Van de Peer Y."/>
            <person name="Proost S."/>
            <person name="Cook D.R."/>
            <person name="Meyers B.C."/>
            <person name="Spannagl M."/>
            <person name="Cheung F."/>
            <person name="De Mita S."/>
            <person name="Krishnakumar V."/>
            <person name="Gundlach H."/>
            <person name="Zhou S."/>
            <person name="Mudge J."/>
            <person name="Bharti A.K."/>
            <person name="Murray J.D."/>
            <person name="Naoumkina M.A."/>
            <person name="Rosen B."/>
            <person name="Silverstein K.A."/>
            <person name="Tang H."/>
            <person name="Rombauts S."/>
            <person name="Zhao P.X."/>
            <person name="Zhou P."/>
            <person name="Barbe V."/>
            <person name="Bardou P."/>
            <person name="Bechner M."/>
            <person name="Bellec A."/>
            <person name="Berger A."/>
            <person name="Berges H."/>
            <person name="Bidwell S."/>
            <person name="Bisseling T."/>
            <person name="Choisne N."/>
            <person name="Couloux A."/>
            <person name="Denny R."/>
            <person name="Deshpande S."/>
            <person name="Dai X."/>
            <person name="Doyle J.J."/>
            <person name="Dudez A.M."/>
            <person name="Farmer A.D."/>
            <person name="Fouteau S."/>
            <person name="Franken C."/>
            <person name="Gibelin C."/>
            <person name="Gish J."/>
            <person name="Goldstein S."/>
            <person name="Gonzalez A.J."/>
            <person name="Green P.J."/>
            <person name="Hallab A."/>
            <person name="Hartog M."/>
            <person name="Hua A."/>
            <person name="Humphray S.J."/>
            <person name="Jeong D.H."/>
            <person name="Jing Y."/>
            <person name="Jocker A."/>
            <person name="Kenton S.M."/>
            <person name="Kim D.J."/>
            <person name="Klee K."/>
            <person name="Lai H."/>
            <person name="Lang C."/>
            <person name="Lin S."/>
            <person name="Macmil S.L."/>
            <person name="Magdelenat G."/>
            <person name="Matthews L."/>
            <person name="McCorrison J."/>
            <person name="Monaghan E.L."/>
            <person name="Mun J.H."/>
            <person name="Najar F.Z."/>
            <person name="Nicholson C."/>
            <person name="Noirot C."/>
            <person name="O'Bleness M."/>
            <person name="Paule C.R."/>
            <person name="Poulain J."/>
            <person name="Prion F."/>
            <person name="Qin B."/>
            <person name="Qu C."/>
            <person name="Retzel E.F."/>
            <person name="Riddle C."/>
            <person name="Sallet E."/>
            <person name="Samain S."/>
            <person name="Samson N."/>
            <person name="Sanders I."/>
            <person name="Saurat O."/>
            <person name="Scarpelli C."/>
            <person name="Schiex T."/>
            <person name="Segurens B."/>
            <person name="Severin A.J."/>
            <person name="Sherrier D.J."/>
            <person name="Shi R."/>
            <person name="Sims S."/>
            <person name="Singer S.R."/>
            <person name="Sinharoy S."/>
            <person name="Sterck L."/>
            <person name="Viollet A."/>
            <person name="Wang B.B."/>
            <person name="Wang K."/>
            <person name="Wang M."/>
            <person name="Wang X."/>
            <person name="Warfsmann J."/>
            <person name="Weissenbach J."/>
            <person name="White D.D."/>
            <person name="White J.D."/>
            <person name="Wiley G.B."/>
            <person name="Wincker P."/>
            <person name="Xing Y."/>
            <person name="Yang L."/>
            <person name="Yao Z."/>
            <person name="Ying F."/>
            <person name="Zhai J."/>
            <person name="Zhou L."/>
            <person name="Zuber A."/>
            <person name="Denarie J."/>
            <person name="Dixon R.A."/>
            <person name="May G.D."/>
            <person name="Schwartz D.C."/>
            <person name="Rogers J."/>
            <person name="Quetier F."/>
            <person name="Town C.D."/>
            <person name="Roe B.A."/>
        </authorList>
    </citation>
    <scope>NUCLEOTIDE SEQUENCE [LARGE SCALE GENOMIC DNA]</scope>
    <source>
        <strain evidence="2">A17</strain>
        <strain evidence="3 4">cv. Jemalong A17</strain>
    </source>
</reference>
<feature type="transmembrane region" description="Helical" evidence="1">
    <location>
        <begin position="119"/>
        <end position="139"/>
    </location>
</feature>
<accession>A0A0C3VQ29</accession>
<dbReference type="EMBL" id="CM001219">
    <property type="protein sequence ID" value="AES73476.2"/>
    <property type="molecule type" value="Genomic_DNA"/>
</dbReference>
<keyword evidence="4" id="KW-1185">Reference proteome</keyword>
<name>G7J935_MEDTR</name>
<accession>G7J935</accession>
<feature type="transmembrane region" description="Helical" evidence="1">
    <location>
        <begin position="78"/>
        <end position="99"/>
    </location>
</feature>
<evidence type="ECO:0000256" key="1">
    <source>
        <dbReference type="SAM" id="Phobius"/>
    </source>
</evidence>
<feature type="transmembrane region" description="Helical" evidence="1">
    <location>
        <begin position="52"/>
        <end position="72"/>
    </location>
</feature>
<reference evidence="3" key="3">
    <citation type="submission" date="2015-04" db="UniProtKB">
        <authorList>
            <consortium name="EnsemblPlants"/>
        </authorList>
    </citation>
    <scope>IDENTIFICATION</scope>
    <source>
        <strain evidence="3">cv. Jemalong A17</strain>
    </source>
</reference>
<keyword evidence="1" id="KW-0472">Membrane</keyword>
<proteinExistence type="predicted"/>
<protein>
    <submittedName>
        <fullName evidence="2">Transmembrane protein, putative</fullName>
    </submittedName>
</protein>
<dbReference type="EnsemblPlants" id="AES73476">
    <property type="protein sequence ID" value="AES73476"/>
    <property type="gene ID" value="MTR_3g105250"/>
</dbReference>
<gene>
    <name evidence="2" type="ordered locus">MTR_3g105250</name>
</gene>
<dbReference type="HOGENOM" id="CLU_1761483_0_0_1"/>
<reference evidence="2 4" key="2">
    <citation type="journal article" date="2014" name="BMC Genomics">
        <title>An improved genome release (version Mt4.0) for the model legume Medicago truncatula.</title>
        <authorList>
            <person name="Tang H."/>
            <person name="Krishnakumar V."/>
            <person name="Bidwell S."/>
            <person name="Rosen B."/>
            <person name="Chan A."/>
            <person name="Zhou S."/>
            <person name="Gentzbittel L."/>
            <person name="Childs K.L."/>
            <person name="Yandell M."/>
            <person name="Gundlach H."/>
            <person name="Mayer K.F."/>
            <person name="Schwartz D.C."/>
            <person name="Town C.D."/>
        </authorList>
    </citation>
    <scope>GENOME REANNOTATION</scope>
    <source>
        <strain evidence="3 4">cv. Jemalong A17</strain>
    </source>
</reference>
<evidence type="ECO:0000313" key="2">
    <source>
        <dbReference type="EMBL" id="AES73476.2"/>
    </source>
</evidence>
<dbReference type="AlphaFoldDB" id="G7J935"/>
<dbReference type="Proteomes" id="UP000002051">
    <property type="component" value="Chromosome 3"/>
</dbReference>